<dbReference type="Proteomes" id="UP000436989">
    <property type="component" value="Unassembled WGS sequence"/>
</dbReference>
<dbReference type="EMBL" id="WOGU01000006">
    <property type="protein sequence ID" value="MUN63293.1"/>
    <property type="molecule type" value="Genomic_DNA"/>
</dbReference>
<evidence type="ECO:0000313" key="3">
    <source>
        <dbReference type="Proteomes" id="UP000436989"/>
    </source>
</evidence>
<protein>
    <submittedName>
        <fullName evidence="2">TetR/AcrR family transcriptional regulator</fullName>
    </submittedName>
</protein>
<evidence type="ECO:0000256" key="1">
    <source>
        <dbReference type="SAM" id="MobiDB-lite"/>
    </source>
</evidence>
<gene>
    <name evidence="2" type="ORF">GMA12_09105</name>
</gene>
<feature type="compositionally biased region" description="Gly residues" evidence="1">
    <location>
        <begin position="185"/>
        <end position="194"/>
    </location>
</feature>
<evidence type="ECO:0000313" key="2">
    <source>
        <dbReference type="EMBL" id="MUN63293.1"/>
    </source>
</evidence>
<feature type="region of interest" description="Disordered" evidence="1">
    <location>
        <begin position="157"/>
        <end position="194"/>
    </location>
</feature>
<name>A0A6N8GPT0_9MICC</name>
<dbReference type="AlphaFoldDB" id="A0A6N8GPT0"/>
<comment type="caution">
    <text evidence="2">The sequence shown here is derived from an EMBL/GenBank/DDBJ whole genome shotgun (WGS) entry which is preliminary data.</text>
</comment>
<sequence>MDGAAARLHCSKATIYALAGNREDLVRAVLVAFFKQVSRGTEEALRGPGGAGRRLRAYLEAMAEQLRPASARFLQDVAGSPVASEVYERNTRIASAKLAELVAEGVAGGEFRPVPTGFIAEVISSAMDRIQQRTGLGGVEGPGAYRELGLLIVGGIRADRPEEDRTEEDRTEEIHTETDRAGESGAEGRGAGGR</sequence>
<dbReference type="Gene3D" id="1.10.357.10">
    <property type="entry name" value="Tetracycline Repressor, domain 2"/>
    <property type="match status" value="1"/>
</dbReference>
<keyword evidence="3" id="KW-1185">Reference proteome</keyword>
<organism evidence="2 3">
    <name type="scientific">Kocuria sediminis</name>
    <dbReference type="NCBI Taxonomy" id="1038857"/>
    <lineage>
        <taxon>Bacteria</taxon>
        <taxon>Bacillati</taxon>
        <taxon>Actinomycetota</taxon>
        <taxon>Actinomycetes</taxon>
        <taxon>Micrococcales</taxon>
        <taxon>Micrococcaceae</taxon>
        <taxon>Kocuria</taxon>
    </lineage>
</organism>
<feature type="compositionally biased region" description="Basic and acidic residues" evidence="1">
    <location>
        <begin position="172"/>
        <end position="182"/>
    </location>
</feature>
<dbReference type="SUPFAM" id="SSF48498">
    <property type="entry name" value="Tetracyclin repressor-like, C-terminal domain"/>
    <property type="match status" value="1"/>
</dbReference>
<dbReference type="InterPro" id="IPR036271">
    <property type="entry name" value="Tet_transcr_reg_TetR-rel_C_sf"/>
</dbReference>
<reference evidence="2 3" key="1">
    <citation type="submission" date="2019-12" db="EMBL/GenBank/DDBJ databases">
        <authorList>
            <person name="Shi Y."/>
        </authorList>
    </citation>
    <scope>NUCLEOTIDE SEQUENCE [LARGE SCALE GENOMIC DNA]</scope>
    <source>
        <strain evidence="2 3">JCM 17929</strain>
    </source>
</reference>
<proteinExistence type="predicted"/>
<accession>A0A6N8GPT0</accession>